<keyword evidence="1" id="KW-0812">Transmembrane</keyword>
<dbReference type="PANTHER" id="PTHR19353">
    <property type="entry name" value="FATTY ACID DESATURASE 2"/>
    <property type="match status" value="1"/>
</dbReference>
<dbReference type="GO" id="GO:0008610">
    <property type="term" value="P:lipid biosynthetic process"/>
    <property type="evidence" value="ECO:0007669"/>
    <property type="project" value="UniProtKB-ARBA"/>
</dbReference>
<reference evidence="3" key="1">
    <citation type="submission" date="2008-01" db="EMBL/GenBank/DDBJ databases">
        <title>Complete sequence of chromosome of Caulobacter sp. K31.</title>
        <authorList>
            <consortium name="US DOE Joint Genome Institute"/>
            <person name="Copeland A."/>
            <person name="Lucas S."/>
            <person name="Lapidus A."/>
            <person name="Barry K."/>
            <person name="Glavina del Rio T."/>
            <person name="Dalin E."/>
            <person name="Tice H."/>
            <person name="Pitluck S."/>
            <person name="Bruce D."/>
            <person name="Goodwin L."/>
            <person name="Thompson L.S."/>
            <person name="Brettin T."/>
            <person name="Detter J.C."/>
            <person name="Han C."/>
            <person name="Schmutz J."/>
            <person name="Larimer F."/>
            <person name="Land M."/>
            <person name="Hauser L."/>
            <person name="Kyrpides N."/>
            <person name="Kim E."/>
            <person name="Stephens C."/>
            <person name="Richardson P."/>
        </authorList>
    </citation>
    <scope>NUCLEOTIDE SEQUENCE [LARGE SCALE GENOMIC DNA]</scope>
    <source>
        <strain evidence="3">K31</strain>
    </source>
</reference>
<organism evidence="3">
    <name type="scientific">Caulobacter sp. (strain K31)</name>
    <dbReference type="NCBI Taxonomy" id="366602"/>
    <lineage>
        <taxon>Bacteria</taxon>
        <taxon>Pseudomonadati</taxon>
        <taxon>Pseudomonadota</taxon>
        <taxon>Alphaproteobacteria</taxon>
        <taxon>Caulobacterales</taxon>
        <taxon>Caulobacteraceae</taxon>
        <taxon>Caulobacter</taxon>
    </lineage>
</organism>
<gene>
    <name evidence="3" type="ordered locus">Caul_2941</name>
</gene>
<name>B0SZZ5_CAUSK</name>
<dbReference type="PANTHER" id="PTHR19353:SF19">
    <property type="entry name" value="DELTA(5) FATTY ACID DESATURASE C-RELATED"/>
    <property type="match status" value="1"/>
</dbReference>
<feature type="domain" description="Fatty acid desaturase" evidence="2">
    <location>
        <begin position="52"/>
        <end position="311"/>
    </location>
</feature>
<feature type="transmembrane region" description="Helical" evidence="1">
    <location>
        <begin position="53"/>
        <end position="73"/>
    </location>
</feature>
<dbReference type="EMBL" id="CP000927">
    <property type="protein sequence ID" value="ABZ72068.1"/>
    <property type="molecule type" value="Genomic_DNA"/>
</dbReference>
<feature type="transmembrane region" description="Helical" evidence="1">
    <location>
        <begin position="21"/>
        <end position="47"/>
    </location>
</feature>
<dbReference type="Pfam" id="PF00487">
    <property type="entry name" value="FA_desaturase"/>
    <property type="match status" value="1"/>
</dbReference>
<keyword evidence="1" id="KW-0472">Membrane</keyword>
<dbReference type="KEGG" id="cak:Caul_2941"/>
<evidence type="ECO:0000313" key="3">
    <source>
        <dbReference type="EMBL" id="ABZ72068.1"/>
    </source>
</evidence>
<feature type="transmembrane region" description="Helical" evidence="1">
    <location>
        <begin position="157"/>
        <end position="178"/>
    </location>
</feature>
<dbReference type="GO" id="GO:0016717">
    <property type="term" value="F:oxidoreductase activity, acting on paired donors, with oxidation of a pair of donors resulting in the reduction of molecular oxygen to two molecules of water"/>
    <property type="evidence" value="ECO:0007669"/>
    <property type="project" value="TreeGrafter"/>
</dbReference>
<evidence type="ECO:0000259" key="2">
    <source>
        <dbReference type="Pfam" id="PF00487"/>
    </source>
</evidence>
<dbReference type="HOGENOM" id="CLU_016265_1_0_5"/>
<dbReference type="AlphaFoldDB" id="B0SZZ5"/>
<keyword evidence="1" id="KW-1133">Transmembrane helix</keyword>
<accession>B0SZZ5</accession>
<dbReference type="STRING" id="366602.Caul_2941"/>
<dbReference type="InterPro" id="IPR005804">
    <property type="entry name" value="FA_desaturase_dom"/>
</dbReference>
<dbReference type="InterPro" id="IPR012171">
    <property type="entry name" value="Fatty_acid_desaturase"/>
</dbReference>
<feature type="transmembrane region" description="Helical" evidence="1">
    <location>
        <begin position="198"/>
        <end position="219"/>
    </location>
</feature>
<protein>
    <submittedName>
        <fullName evidence="3">Fatty acid desaturase</fullName>
    </submittedName>
</protein>
<proteinExistence type="predicted"/>
<dbReference type="GO" id="GO:0016020">
    <property type="term" value="C:membrane"/>
    <property type="evidence" value="ECO:0007669"/>
    <property type="project" value="TreeGrafter"/>
</dbReference>
<sequence>MYLETDWRRELRGRLKDAGAFERGLSFSIASIVAPTLLLGFCLTLFVVLANPWLLLANALLLAFTSIQLGFVMHDAGHGALFRNPLANDVTGLLAADLLTGLSYGWWTANHNQHHAHPNAEGGDPDLAMIRTVFALSPRDVRDAPPARRLLAVHQALLAPLLFMLQIFGLKFYGLRFLLTERSRWRGLELALLTLHHLVYFGFLIAVLGPAMGLGVALVHHLAAGFYLTTVVSPNHIARPLPERPYDDPVLRQVEPSRNVRTPPALEFLWGGLNSQIEHHLFPSIRRDRIPRARPVVRQFCAERSIPYHETSFVGCYREIFGLLADVGAGVRAAEPSRRPAQ</sequence>
<dbReference type="PIRSF" id="PIRSF015921">
    <property type="entry name" value="FA_sphinglp_des"/>
    <property type="match status" value="1"/>
</dbReference>
<evidence type="ECO:0000256" key="1">
    <source>
        <dbReference type="SAM" id="Phobius"/>
    </source>
</evidence>
<dbReference type="CDD" id="cd03506">
    <property type="entry name" value="Delta6-FADS-like"/>
    <property type="match status" value="1"/>
</dbReference>
<dbReference type="eggNOG" id="COG3239">
    <property type="taxonomic scope" value="Bacteria"/>
</dbReference>